<dbReference type="PANTHER" id="PTHR11070:SF48">
    <property type="entry name" value="ATP-DEPENDENT HELICASE_NUCLEASE SUBUNIT A"/>
    <property type="match status" value="1"/>
</dbReference>
<evidence type="ECO:0000313" key="12">
    <source>
        <dbReference type="EMBL" id="HIT17651.1"/>
    </source>
</evidence>
<evidence type="ECO:0000256" key="9">
    <source>
        <dbReference type="PROSITE-ProRule" id="PRU00560"/>
    </source>
</evidence>
<comment type="caution">
    <text evidence="12">The sequence shown here is derived from an EMBL/GenBank/DDBJ whole genome shotgun (WGS) entry which is preliminary data.</text>
</comment>
<evidence type="ECO:0000256" key="7">
    <source>
        <dbReference type="ARBA" id="ARBA00034808"/>
    </source>
</evidence>
<dbReference type="InterPro" id="IPR000212">
    <property type="entry name" value="DNA_helicase_UvrD/REP"/>
</dbReference>
<dbReference type="GO" id="GO:0003677">
    <property type="term" value="F:DNA binding"/>
    <property type="evidence" value="ECO:0007669"/>
    <property type="project" value="InterPro"/>
</dbReference>
<name>A0A9D1KBR7_9FIRM</name>
<dbReference type="GO" id="GO:0005829">
    <property type="term" value="C:cytosol"/>
    <property type="evidence" value="ECO:0007669"/>
    <property type="project" value="TreeGrafter"/>
</dbReference>
<organism evidence="12 13">
    <name type="scientific">Candidatus Caccosoma faecigallinarum</name>
    <dbReference type="NCBI Taxonomy" id="2840720"/>
    <lineage>
        <taxon>Bacteria</taxon>
        <taxon>Bacillati</taxon>
        <taxon>Bacillota</taxon>
        <taxon>Bacillota incertae sedis</taxon>
        <taxon>Candidatus Caccosoma</taxon>
    </lineage>
</organism>
<dbReference type="PROSITE" id="PS51217">
    <property type="entry name" value="UVRD_HELICASE_CTER"/>
    <property type="match status" value="1"/>
</dbReference>
<keyword evidence="2 9" id="KW-0378">Hydrolase</keyword>
<dbReference type="PANTHER" id="PTHR11070">
    <property type="entry name" value="UVRD / RECB / PCRA DNA HELICASE FAMILY MEMBER"/>
    <property type="match status" value="1"/>
</dbReference>
<evidence type="ECO:0000256" key="8">
    <source>
        <dbReference type="ARBA" id="ARBA00048988"/>
    </source>
</evidence>
<dbReference type="AlphaFoldDB" id="A0A9D1KBR7"/>
<evidence type="ECO:0000259" key="11">
    <source>
        <dbReference type="PROSITE" id="PS51217"/>
    </source>
</evidence>
<dbReference type="SUPFAM" id="SSF52540">
    <property type="entry name" value="P-loop containing nucleoside triphosphate hydrolases"/>
    <property type="match status" value="1"/>
</dbReference>
<dbReference type="InterPro" id="IPR014017">
    <property type="entry name" value="DNA_helicase_UvrD-like_C"/>
</dbReference>
<comment type="catalytic activity">
    <reaction evidence="8">
        <text>ATP + H2O = ADP + phosphate + H(+)</text>
        <dbReference type="Rhea" id="RHEA:13065"/>
        <dbReference type="ChEBI" id="CHEBI:15377"/>
        <dbReference type="ChEBI" id="CHEBI:15378"/>
        <dbReference type="ChEBI" id="CHEBI:30616"/>
        <dbReference type="ChEBI" id="CHEBI:43474"/>
        <dbReference type="ChEBI" id="CHEBI:456216"/>
        <dbReference type="EC" id="5.6.2.4"/>
    </reaction>
</comment>
<keyword evidence="5" id="KW-0413">Isomerase</keyword>
<dbReference type="EMBL" id="DVKI01000145">
    <property type="protein sequence ID" value="HIT17651.1"/>
    <property type="molecule type" value="Genomic_DNA"/>
</dbReference>
<evidence type="ECO:0000256" key="2">
    <source>
        <dbReference type="ARBA" id="ARBA00022801"/>
    </source>
</evidence>
<evidence type="ECO:0000259" key="10">
    <source>
        <dbReference type="PROSITE" id="PS51198"/>
    </source>
</evidence>
<protein>
    <recommendedName>
        <fullName evidence="7">DNA 3'-5' helicase</fullName>
        <ecNumber evidence="7">5.6.2.4</ecNumber>
    </recommendedName>
</protein>
<feature type="binding site" evidence="9">
    <location>
        <begin position="25"/>
        <end position="32"/>
    </location>
    <ligand>
        <name>ATP</name>
        <dbReference type="ChEBI" id="CHEBI:30616"/>
    </ligand>
</feature>
<dbReference type="GO" id="GO:0000725">
    <property type="term" value="P:recombinational repair"/>
    <property type="evidence" value="ECO:0007669"/>
    <property type="project" value="TreeGrafter"/>
</dbReference>
<evidence type="ECO:0000256" key="4">
    <source>
        <dbReference type="ARBA" id="ARBA00022840"/>
    </source>
</evidence>
<evidence type="ECO:0000313" key="13">
    <source>
        <dbReference type="Proteomes" id="UP000886893"/>
    </source>
</evidence>
<dbReference type="GO" id="GO:0016787">
    <property type="term" value="F:hydrolase activity"/>
    <property type="evidence" value="ECO:0007669"/>
    <property type="project" value="UniProtKB-UniRule"/>
</dbReference>
<comment type="catalytic activity">
    <reaction evidence="6">
        <text>Couples ATP hydrolysis with the unwinding of duplex DNA by translocating in the 3'-5' direction.</text>
        <dbReference type="EC" id="5.6.2.4"/>
    </reaction>
</comment>
<dbReference type="GO" id="GO:0033202">
    <property type="term" value="C:DNA helicase complex"/>
    <property type="evidence" value="ECO:0007669"/>
    <property type="project" value="TreeGrafter"/>
</dbReference>
<sequence>MSKVQWTNEQALAISLENQNIMVSAGAGSGKTAVLTTRIVQKLKKGIHAQQLLVLTFTNAAAAEMKNRVLQKMKEDPDLKNRVHEIEQAYITTFDSFALSIVKKYHYLLNLTQDIHIVDSSMIDMQAMQFLNIIFENLYEKQDESFLKMMNHFTVKDDKEILNCILNIHKKLDQKADKQQYLQNYMQTYASKESFYQYQKEFLGSLKDIIGQIKLSLDSIYPALSEKEEDKLNAYFQLFASKEYDDIYANLATISTIRMQTDDEHLKEQKRRMDQQIKKLKELCFYPSNHELILALEDAKDYEKVIVQILLQLDSLLMAYKKQYQAFEFVDIAKMALSLVQNFPFVRETLKNQFVEILIDEYQDTNDLQELFIQQIAQNNIYVVGDVKQSIYRFRNANPDIFIQKYADYQNHIGGTKIDLTSNFRSSESVIQLINTIFNHLMTGLIGGAKYSQGHAMKYGFLRYNECQKDHPIEYITYTNEQKQYKDEDIELFYVVQDILNKIKEKMPVYDADLKEFRPCTYQDFAILLEKSKSSEKIQKLLQYYQIPAVIYKNENLLEGDLFHALYNIFVALQKIKVNQLDTTFLKAYYGLGRSFLWNQSDDTLYFEIKNQTYFHSDLYLKLKQLTEDATFLSNKEMVLKIIDTFSIYERLILIGDIEANSHRLQQMLSIAQNLTDLNIPIFEMGSYFENLMQENKKIEIPSAAPLKNQVKIMTIHKSKGLEFPICYFILNFSKQNEEEKTNKITYSEKYGIITPFYQNGVGDTIKKVLAKQDYDLQALSEKIRLFYVALTRCRENMIIINKKTTNHAKNLIECKTFKDLIDYIASDFEYQKEMDLNTLDIHYRYLNAKEVEKVNKEQTSSMNHHHIDIQNLPLEEKEKASKVVQHLLSKQE</sequence>
<dbReference type="Pfam" id="PF00580">
    <property type="entry name" value="UvrD-helicase"/>
    <property type="match status" value="1"/>
</dbReference>
<reference evidence="12" key="1">
    <citation type="submission" date="2020-10" db="EMBL/GenBank/DDBJ databases">
        <authorList>
            <person name="Gilroy R."/>
        </authorList>
    </citation>
    <scope>NUCLEOTIDE SEQUENCE</scope>
    <source>
        <strain evidence="12">14508</strain>
    </source>
</reference>
<dbReference type="Gene3D" id="3.40.50.300">
    <property type="entry name" value="P-loop containing nucleotide triphosphate hydrolases"/>
    <property type="match status" value="4"/>
</dbReference>
<dbReference type="InterPro" id="IPR014016">
    <property type="entry name" value="UvrD-like_ATP-bd"/>
</dbReference>
<dbReference type="GO" id="GO:0005524">
    <property type="term" value="F:ATP binding"/>
    <property type="evidence" value="ECO:0007669"/>
    <property type="project" value="UniProtKB-UniRule"/>
</dbReference>
<feature type="domain" description="UvrD-like helicase ATP-binding" evidence="10">
    <location>
        <begin position="4"/>
        <end position="427"/>
    </location>
</feature>
<dbReference type="EC" id="5.6.2.4" evidence="7"/>
<reference evidence="12" key="2">
    <citation type="journal article" date="2021" name="PeerJ">
        <title>Extensive microbial diversity within the chicken gut microbiome revealed by metagenomics and culture.</title>
        <authorList>
            <person name="Gilroy R."/>
            <person name="Ravi A."/>
            <person name="Getino M."/>
            <person name="Pursley I."/>
            <person name="Horton D.L."/>
            <person name="Alikhan N.F."/>
            <person name="Baker D."/>
            <person name="Gharbi K."/>
            <person name="Hall N."/>
            <person name="Watson M."/>
            <person name="Adriaenssens E.M."/>
            <person name="Foster-Nyarko E."/>
            <person name="Jarju S."/>
            <person name="Secka A."/>
            <person name="Antonio M."/>
            <person name="Oren A."/>
            <person name="Chaudhuri R.R."/>
            <person name="La Ragione R."/>
            <person name="Hildebrand F."/>
            <person name="Pallen M.J."/>
        </authorList>
    </citation>
    <scope>NUCLEOTIDE SEQUENCE</scope>
    <source>
        <strain evidence="12">14508</strain>
    </source>
</reference>
<dbReference type="InterPro" id="IPR027417">
    <property type="entry name" value="P-loop_NTPase"/>
</dbReference>
<evidence type="ECO:0000256" key="6">
    <source>
        <dbReference type="ARBA" id="ARBA00034617"/>
    </source>
</evidence>
<keyword evidence="3 9" id="KW-0347">Helicase</keyword>
<dbReference type="GO" id="GO:0043138">
    <property type="term" value="F:3'-5' DNA helicase activity"/>
    <property type="evidence" value="ECO:0007669"/>
    <property type="project" value="UniProtKB-EC"/>
</dbReference>
<keyword evidence="4 9" id="KW-0067">ATP-binding</keyword>
<proteinExistence type="predicted"/>
<feature type="domain" description="UvrD-like helicase C-terminal" evidence="11">
    <location>
        <begin position="442"/>
        <end position="721"/>
    </location>
</feature>
<evidence type="ECO:0000256" key="5">
    <source>
        <dbReference type="ARBA" id="ARBA00023235"/>
    </source>
</evidence>
<evidence type="ECO:0000256" key="3">
    <source>
        <dbReference type="ARBA" id="ARBA00022806"/>
    </source>
</evidence>
<evidence type="ECO:0000256" key="1">
    <source>
        <dbReference type="ARBA" id="ARBA00022741"/>
    </source>
</evidence>
<accession>A0A9D1KBR7</accession>
<dbReference type="PROSITE" id="PS51198">
    <property type="entry name" value="UVRD_HELICASE_ATP_BIND"/>
    <property type="match status" value="1"/>
</dbReference>
<keyword evidence="1 9" id="KW-0547">Nucleotide-binding</keyword>
<dbReference type="Pfam" id="PF13361">
    <property type="entry name" value="UvrD_C"/>
    <property type="match status" value="1"/>
</dbReference>
<dbReference type="Proteomes" id="UP000886893">
    <property type="component" value="Unassembled WGS sequence"/>
</dbReference>
<feature type="non-terminal residue" evidence="12">
    <location>
        <position position="893"/>
    </location>
</feature>
<gene>
    <name evidence="12" type="ORF">IAD04_04695</name>
</gene>